<dbReference type="PANTHER" id="PTHR35538:SF3">
    <property type="entry name" value="C-TYPE LECTIN DOMAIN-CONTAINING PROTEIN"/>
    <property type="match status" value="1"/>
</dbReference>
<evidence type="ECO:0000256" key="1">
    <source>
        <dbReference type="SAM" id="MobiDB-lite"/>
    </source>
</evidence>
<feature type="compositionally biased region" description="Basic residues" evidence="1">
    <location>
        <begin position="677"/>
        <end position="690"/>
    </location>
</feature>
<dbReference type="eggNOG" id="ENOG502RXZJ">
    <property type="taxonomic scope" value="Eukaryota"/>
</dbReference>
<feature type="region of interest" description="Disordered" evidence="1">
    <location>
        <begin position="255"/>
        <end position="277"/>
    </location>
</feature>
<feature type="compositionally biased region" description="Basic and acidic residues" evidence="1">
    <location>
        <begin position="846"/>
        <end position="897"/>
    </location>
</feature>
<protein>
    <recommendedName>
        <fullName evidence="3">EF-hand domain-containing protein</fullName>
    </recommendedName>
</protein>
<proteinExistence type="predicted"/>
<feature type="compositionally biased region" description="Basic residues" evidence="1">
    <location>
        <begin position="949"/>
        <end position="961"/>
    </location>
</feature>
<feature type="compositionally biased region" description="Acidic residues" evidence="1">
    <location>
        <begin position="836"/>
        <end position="845"/>
    </location>
</feature>
<feature type="compositionally biased region" description="Basic residues" evidence="1">
    <location>
        <begin position="536"/>
        <end position="550"/>
    </location>
</feature>
<feature type="region of interest" description="Disordered" evidence="1">
    <location>
        <begin position="1"/>
        <end position="27"/>
    </location>
</feature>
<feature type="region of interest" description="Disordered" evidence="1">
    <location>
        <begin position="62"/>
        <end position="87"/>
    </location>
</feature>
<feature type="compositionally biased region" description="Basic and acidic residues" evidence="1">
    <location>
        <begin position="925"/>
        <end position="939"/>
    </location>
</feature>
<feature type="compositionally biased region" description="Basic residues" evidence="1">
    <location>
        <begin position="698"/>
        <end position="709"/>
    </location>
</feature>
<reference evidence="2" key="1">
    <citation type="journal article" date="2008" name="Nature">
        <title>The amphioxus genome and the evolution of the chordate karyotype.</title>
        <authorList>
            <consortium name="US DOE Joint Genome Institute (JGI-PGF)"/>
            <person name="Putnam N.H."/>
            <person name="Butts T."/>
            <person name="Ferrier D.E.K."/>
            <person name="Furlong R.F."/>
            <person name="Hellsten U."/>
            <person name="Kawashima T."/>
            <person name="Robinson-Rechavi M."/>
            <person name="Shoguchi E."/>
            <person name="Terry A."/>
            <person name="Yu J.-K."/>
            <person name="Benito-Gutierrez E.L."/>
            <person name="Dubchak I."/>
            <person name="Garcia-Fernandez J."/>
            <person name="Gibson-Brown J.J."/>
            <person name="Grigoriev I.V."/>
            <person name="Horton A.C."/>
            <person name="de Jong P.J."/>
            <person name="Jurka J."/>
            <person name="Kapitonov V.V."/>
            <person name="Kohara Y."/>
            <person name="Kuroki Y."/>
            <person name="Lindquist E."/>
            <person name="Lucas S."/>
            <person name="Osoegawa K."/>
            <person name="Pennacchio L.A."/>
            <person name="Salamov A.A."/>
            <person name="Satou Y."/>
            <person name="Sauka-Spengler T."/>
            <person name="Schmutz J."/>
            <person name="Shin-I T."/>
            <person name="Toyoda A."/>
            <person name="Bronner-Fraser M."/>
            <person name="Fujiyama A."/>
            <person name="Holland L.Z."/>
            <person name="Holland P.W.H."/>
            <person name="Satoh N."/>
            <person name="Rokhsar D.S."/>
        </authorList>
    </citation>
    <scope>NUCLEOTIDE SEQUENCE [LARGE SCALE GENOMIC DNA]</scope>
    <source>
        <strain evidence="2">S238N-H82</strain>
        <tissue evidence="2">Testes</tissue>
    </source>
</reference>
<feature type="compositionally biased region" description="Basic residues" evidence="1">
    <location>
        <begin position="984"/>
        <end position="997"/>
    </location>
</feature>
<feature type="compositionally biased region" description="Basic residues" evidence="1">
    <location>
        <begin position="106"/>
        <end position="115"/>
    </location>
</feature>
<feature type="region of interest" description="Disordered" evidence="1">
    <location>
        <begin position="103"/>
        <end position="135"/>
    </location>
</feature>
<organism>
    <name type="scientific">Branchiostoma floridae</name>
    <name type="common">Florida lancelet</name>
    <name type="synonym">Amphioxus</name>
    <dbReference type="NCBI Taxonomy" id="7739"/>
    <lineage>
        <taxon>Eukaryota</taxon>
        <taxon>Metazoa</taxon>
        <taxon>Chordata</taxon>
        <taxon>Cephalochordata</taxon>
        <taxon>Leptocardii</taxon>
        <taxon>Amphioxiformes</taxon>
        <taxon>Branchiostomatidae</taxon>
        <taxon>Branchiostoma</taxon>
    </lineage>
</organism>
<gene>
    <name evidence="2" type="ORF">BRAFLDRAFT_72533</name>
</gene>
<evidence type="ECO:0008006" key="3">
    <source>
        <dbReference type="Google" id="ProtNLM"/>
    </source>
</evidence>
<feature type="compositionally biased region" description="Basic residues" evidence="1">
    <location>
        <begin position="417"/>
        <end position="426"/>
    </location>
</feature>
<feature type="compositionally biased region" description="Low complexity" evidence="1">
    <location>
        <begin position="522"/>
        <end position="533"/>
    </location>
</feature>
<dbReference type="InParanoid" id="C3YAG2"/>
<feature type="compositionally biased region" description="Basic residues" evidence="1">
    <location>
        <begin position="476"/>
        <end position="485"/>
    </location>
</feature>
<feature type="compositionally biased region" description="Basic residues" evidence="1">
    <location>
        <begin position="786"/>
        <end position="814"/>
    </location>
</feature>
<sequence length="1573" mass="180109">MADEGPTATLPALYIPPLTGPEEAQPAVGEAMLPAGGDVKLPFLSGLGGEALAEEVLRAPPEGDEAENADLLSPDKLPPIPHPPVRPKREKMRYITFTAEATRHTKELKRTKRRRFSLEQKTEEEENAKKQKGPLGPEECLRCALRMEHAQCEPHKYIRVGGGFRHSYWYCKLIIQKMQEEAEDEVRMLLFDAESVGKEAPNIRVRADGTVERKIKTYVRTKSGRRIVKYHYVDDKTFQKLQQLREKGRKLGHGADFDGWEPWGEPTPDPSVKEFGESDIGSDKEIVYKDGKMFIRRKRRDSALGSDDDDDEMEVEVIEQIVGYTDDGKPIIKKIYRTVPKKKKGDDDRPDSGLSYSTKGRVIRRRTKSGRIVEEIVHGSGRGRRDKYYYDEKGRRIRRRSGSGGGYSGDSADGGGRRGRGRRGRGRHDSAESGGSYYDKDGNRRIRHGSGRSEYSAGGTKVRSARRYSDDDSRGGRRRRRGRKHHDADGNSYYSGGSRSGSRGGGGRRRRGRKHHDADGKSYYSSGSRSRSGSRGGRRRGRHGRRRGGRHGSGGSYSRSGSEGSLDSQGRRKHRKGRGRRHRRHGSGGSSRSGSRHGGRRRHRRHGSGDSASVVSSYSYDSQGNVTRKKHRRRRRSRSGSGGSGRGRHRRRGGGRRRRDSKGSYSSYSDYSDRGSGKGRRRRGRRRRSGSRGSRDSRGRRRGRRHVRHDSKGNSYSEYSDYSSRSRSGSRGGRRRRRGKDGRSRRSRSRGGRRRRRRGSGSSYSSSYYSSSSYESTEYDSEGRALPKKKKEKRDRRGRGRGHGRDRHGRRRRSVSSDSTSISSDSDTTISSVLSLEDEDDPNITEEERQARRERNRAKVEAHEKKREERKVAREKRREEKRIRREEQKERRADRNERRRRRGSYSSDDSTWGDGKTAVKYGKGSRRDGKMRKDGRDIGYDDPNDPWNKGKKGKKGKKDKKPRADGTYSSSSSEETVYDEHGNKMPKKKKDKKKKKSGWFSSSSSETETEESIYEERIRADGTIEKVKVGTKKVKKKKDKKWKYRQKSADTEYDSVGSAEAEKMVFREVMDEFGNIIRLTKSGRRIKDGKISKERYDWEGKAKRRRERIEAGLEPKPPSPEEIKKFSSRLQLRLYAYTMLSRRGIWRRRMKEHPLFPSSRVTTLEDLMGGLLQKAREAPGGKTTCGRAVEQRRDSTADYEEEEIVEEYIDEEGNVVRTVRKVLKRKPGTGPPGREEEPLTGLRRVNQIFRKGGEKMLQRLKNLIAACELDDDMFLTDIDERDSSIDFLSHYHLIAGHKLEGYAKAFIVEDLDEDNILNLQETRIALEGIQSITNVSRKQTDYVLRVLGIDDSTHVTFRMFAVIAALCERMCTLDYKEKYWMELTNLMDIERKMALYKAMFYCNVNSDRSANYIKADSLRIELIAGGLNRYQEEYIMSRIQINEYREVSFLDYMAYIPLFLSMHEKICDNPLDNSRNKYAMRVGSPVMRDQMPLGLPLRLAAASMKPFKVPQEILDEVEALSTLDTLKNAPNMVRLRALKMKQRGMTKSTSTTSLEKWNADATHNMANKYVTIV</sequence>
<feature type="compositionally biased region" description="Low complexity" evidence="1">
    <location>
        <begin position="715"/>
        <end position="729"/>
    </location>
</feature>
<name>C3YAG2_BRAFL</name>
<dbReference type="EMBL" id="GG666494">
    <property type="protein sequence ID" value="EEN62710.1"/>
    <property type="molecule type" value="Genomic_DNA"/>
</dbReference>
<feature type="compositionally biased region" description="Low complexity" evidence="1">
    <location>
        <begin position="816"/>
        <end position="835"/>
    </location>
</feature>
<feature type="compositionally biased region" description="Low complexity" evidence="1">
    <location>
        <begin position="760"/>
        <end position="776"/>
    </location>
</feature>
<feature type="compositionally biased region" description="Basic residues" evidence="1">
    <location>
        <begin position="732"/>
        <end position="759"/>
    </location>
</feature>
<dbReference type="PANTHER" id="PTHR35538">
    <property type="entry name" value="LIG_CHAN-GLU_BD DOMAIN-CONTAINING PROTEIN"/>
    <property type="match status" value="1"/>
</dbReference>
<feature type="compositionally biased region" description="Basic residues" evidence="1">
    <location>
        <begin position="646"/>
        <end position="660"/>
    </location>
</feature>
<feature type="compositionally biased region" description="Basic residues" evidence="1">
    <location>
        <begin position="506"/>
        <end position="515"/>
    </location>
</feature>
<feature type="compositionally biased region" description="Basic residues" evidence="1">
    <location>
        <begin position="627"/>
        <end position="638"/>
    </location>
</feature>
<accession>C3YAG2</accession>
<feature type="region of interest" description="Disordered" evidence="1">
    <location>
        <begin position="339"/>
        <end position="1022"/>
    </location>
</feature>
<evidence type="ECO:0000313" key="2">
    <source>
        <dbReference type="EMBL" id="EEN62710.1"/>
    </source>
</evidence>
<feature type="compositionally biased region" description="Basic residues" evidence="1">
    <location>
        <begin position="571"/>
        <end position="586"/>
    </location>
</feature>
<dbReference type="SUPFAM" id="SSF47473">
    <property type="entry name" value="EF-hand"/>
    <property type="match status" value="1"/>
</dbReference>
<feature type="compositionally biased region" description="Basic residues" evidence="1">
    <location>
        <begin position="594"/>
        <end position="606"/>
    </location>
</feature>
<feature type="compositionally biased region" description="Low complexity" evidence="1">
    <location>
        <begin position="609"/>
        <end position="622"/>
    </location>
</feature>
<feature type="compositionally biased region" description="Gly residues" evidence="1">
    <location>
        <begin position="402"/>
        <end position="414"/>
    </location>
</feature>
<dbReference type="InterPro" id="IPR011992">
    <property type="entry name" value="EF-hand-dom_pair"/>
</dbReference>